<feature type="compositionally biased region" description="Polar residues" evidence="9">
    <location>
        <begin position="1725"/>
        <end position="1743"/>
    </location>
</feature>
<feature type="region of interest" description="Disordered" evidence="9">
    <location>
        <begin position="1043"/>
        <end position="1077"/>
    </location>
</feature>
<keyword evidence="2" id="KW-0597">Phosphoprotein</keyword>
<feature type="binding site" evidence="7">
    <location>
        <position position="66"/>
    </location>
    <ligand>
        <name>ATP</name>
        <dbReference type="ChEBI" id="CHEBI:30616"/>
    </ligand>
</feature>
<evidence type="ECO:0000256" key="3">
    <source>
        <dbReference type="ARBA" id="ARBA00022679"/>
    </source>
</evidence>
<evidence type="ECO:0000256" key="9">
    <source>
        <dbReference type="SAM" id="MobiDB-lite"/>
    </source>
</evidence>
<dbReference type="CDD" id="cd06611">
    <property type="entry name" value="STKc_SLK_like"/>
    <property type="match status" value="1"/>
</dbReference>
<name>A0A182VTA2_9DIPT</name>
<organism evidence="11 12">
    <name type="scientific">Anopheles minimus</name>
    <dbReference type="NCBI Taxonomy" id="112268"/>
    <lineage>
        <taxon>Eukaryota</taxon>
        <taxon>Metazoa</taxon>
        <taxon>Ecdysozoa</taxon>
        <taxon>Arthropoda</taxon>
        <taxon>Hexapoda</taxon>
        <taxon>Insecta</taxon>
        <taxon>Pterygota</taxon>
        <taxon>Neoptera</taxon>
        <taxon>Endopterygota</taxon>
        <taxon>Diptera</taxon>
        <taxon>Nematocera</taxon>
        <taxon>Culicoidea</taxon>
        <taxon>Culicidae</taxon>
        <taxon>Anophelinae</taxon>
        <taxon>Anopheles</taxon>
    </lineage>
</organism>
<keyword evidence="8" id="KW-0175">Coiled coil</keyword>
<dbReference type="InterPro" id="IPR051585">
    <property type="entry name" value="STE20_Ser/Thr_Kinases"/>
</dbReference>
<feature type="region of interest" description="Disordered" evidence="9">
    <location>
        <begin position="1146"/>
        <end position="1174"/>
    </location>
</feature>
<evidence type="ECO:0000256" key="6">
    <source>
        <dbReference type="ARBA" id="ARBA00022840"/>
    </source>
</evidence>
<dbReference type="EnsemblMetazoa" id="AMIN001293-RA">
    <property type="protein sequence ID" value="AMIN001293-PA"/>
    <property type="gene ID" value="AMIN001293"/>
</dbReference>
<keyword evidence="12" id="KW-1185">Reference proteome</keyword>
<feature type="compositionally biased region" description="Low complexity" evidence="9">
    <location>
        <begin position="515"/>
        <end position="527"/>
    </location>
</feature>
<keyword evidence="5" id="KW-0418">Kinase</keyword>
<dbReference type="Proteomes" id="UP000075920">
    <property type="component" value="Unassembled WGS sequence"/>
</dbReference>
<evidence type="ECO:0000313" key="12">
    <source>
        <dbReference type="Proteomes" id="UP000075920"/>
    </source>
</evidence>
<feature type="region of interest" description="Disordered" evidence="9">
    <location>
        <begin position="1994"/>
        <end position="2035"/>
    </location>
</feature>
<feature type="compositionally biased region" description="Low complexity" evidence="9">
    <location>
        <begin position="612"/>
        <end position="623"/>
    </location>
</feature>
<keyword evidence="4 7" id="KW-0547">Nucleotide-binding</keyword>
<dbReference type="PROSITE" id="PS00108">
    <property type="entry name" value="PROTEIN_KINASE_ST"/>
    <property type="match status" value="1"/>
</dbReference>
<dbReference type="Pfam" id="PF00069">
    <property type="entry name" value="Pkinase"/>
    <property type="match status" value="1"/>
</dbReference>
<evidence type="ECO:0000256" key="5">
    <source>
        <dbReference type="ARBA" id="ARBA00022777"/>
    </source>
</evidence>
<dbReference type="InterPro" id="IPR022165">
    <property type="entry name" value="PKK"/>
</dbReference>
<reference evidence="11" key="2">
    <citation type="submission" date="2020-05" db="UniProtKB">
        <authorList>
            <consortium name="EnsemblMetazoa"/>
        </authorList>
    </citation>
    <scope>IDENTIFICATION</scope>
    <source>
        <strain evidence="11">MINIMUS1</strain>
    </source>
</reference>
<dbReference type="PANTHER" id="PTHR46538">
    <property type="entry name" value="PROTEIN KINASE DOMAIN-CONTAINING PROTEIN"/>
    <property type="match status" value="1"/>
</dbReference>
<dbReference type="Gene3D" id="1.10.510.10">
    <property type="entry name" value="Transferase(Phosphotransferase) domain 1"/>
    <property type="match status" value="1"/>
</dbReference>
<dbReference type="Pfam" id="PF12474">
    <property type="entry name" value="PKK"/>
    <property type="match status" value="2"/>
</dbReference>
<dbReference type="GO" id="GO:0004674">
    <property type="term" value="F:protein serine/threonine kinase activity"/>
    <property type="evidence" value="ECO:0007669"/>
    <property type="project" value="UniProtKB-KW"/>
</dbReference>
<feature type="coiled-coil region" evidence="8">
    <location>
        <begin position="1568"/>
        <end position="1617"/>
    </location>
</feature>
<feature type="compositionally biased region" description="Low complexity" evidence="9">
    <location>
        <begin position="420"/>
        <end position="450"/>
    </location>
</feature>
<dbReference type="InterPro" id="IPR000719">
    <property type="entry name" value="Prot_kinase_dom"/>
</dbReference>
<feature type="compositionally biased region" description="Pro residues" evidence="9">
    <location>
        <begin position="541"/>
        <end position="551"/>
    </location>
</feature>
<reference evidence="12" key="1">
    <citation type="submission" date="2013-03" db="EMBL/GenBank/DDBJ databases">
        <title>The Genome Sequence of Anopheles minimus MINIMUS1.</title>
        <authorList>
            <consortium name="The Broad Institute Genomics Platform"/>
            <person name="Neafsey D.E."/>
            <person name="Walton C."/>
            <person name="Walker B."/>
            <person name="Young S.K."/>
            <person name="Zeng Q."/>
            <person name="Gargeya S."/>
            <person name="Fitzgerald M."/>
            <person name="Haas B."/>
            <person name="Abouelleil A."/>
            <person name="Allen A.W."/>
            <person name="Alvarado L."/>
            <person name="Arachchi H.M."/>
            <person name="Berlin A.M."/>
            <person name="Chapman S.B."/>
            <person name="Gainer-Dewar J."/>
            <person name="Goldberg J."/>
            <person name="Griggs A."/>
            <person name="Gujja S."/>
            <person name="Hansen M."/>
            <person name="Howarth C."/>
            <person name="Imamovic A."/>
            <person name="Ireland A."/>
            <person name="Larimer J."/>
            <person name="McCowan C."/>
            <person name="Murphy C."/>
            <person name="Pearson M."/>
            <person name="Poon T.W."/>
            <person name="Priest M."/>
            <person name="Roberts A."/>
            <person name="Saif S."/>
            <person name="Shea T."/>
            <person name="Sisk P."/>
            <person name="Sykes S."/>
            <person name="Wortman J."/>
            <person name="Nusbaum C."/>
            <person name="Birren B."/>
        </authorList>
    </citation>
    <scope>NUCLEOTIDE SEQUENCE [LARGE SCALE GENOMIC DNA]</scope>
    <source>
        <strain evidence="12">MINIMUS1</strain>
    </source>
</reference>
<dbReference type="InterPro" id="IPR017441">
    <property type="entry name" value="Protein_kinase_ATP_BS"/>
</dbReference>
<proteinExistence type="predicted"/>
<dbReference type="Gene3D" id="3.30.200.20">
    <property type="entry name" value="Phosphorylase Kinase, domain 1"/>
    <property type="match status" value="1"/>
</dbReference>
<protein>
    <recommendedName>
        <fullName evidence="10">Protein kinase domain-containing protein</fullName>
    </recommendedName>
</protein>
<dbReference type="PROSITE" id="PS50011">
    <property type="entry name" value="PROTEIN_KINASE_DOM"/>
    <property type="match status" value="1"/>
</dbReference>
<evidence type="ECO:0000256" key="2">
    <source>
        <dbReference type="ARBA" id="ARBA00022553"/>
    </source>
</evidence>
<dbReference type="FunFam" id="1.10.510.10:FF:001091">
    <property type="entry name" value="STE family protein kinase"/>
    <property type="match status" value="1"/>
</dbReference>
<sequence>MSFLNNLKKVFHLGSGEAKKKRIFNNIRMDTDPADFWDMIGELGDGAFGKVYKAQNRETKQLAAAKMCTLEDEENLSDHMVEIDILSEIKHPNIVGLYEAFSIDDKLWMLIEYCDGGALDSIMVELEKPLTEAQIAYVCKHMCAGLNHLHKNKVIHRDLKAGNVLLTMDGGVKLADFGVSAKNKHTMQKHDTFIGTPYWMAPELVLCETFRDNPYDFKVDIWSLGITLIEFAQMEPPNSEMSPMRVLLKIQKSEPPKLDQPSKWTKHFNDFLARALVKDPQQRPSTDVLMGLPFISSNLDSKPIKDLLLEYKADVVEEELVDEEAEEPRNSALPLDLDDDSSSLQSQETDKHTPTSLSKSSRDSKESTPVPATEDDASKPKIGPIPTPVGAAGPPGTTPLEKTPASVDTKPEIKKPQPASPIVPAAASPIGVEVSSQPTIKSSSSSSNISGGAVNVPTPVLPVPKEIVTEVTSTGDLHSESALGIDPRKTAAAGGSSNTSGVKKGPAPPPPQTPPTATSPTAKQPSTMLPFDGSMSKDVVPPTPPETPHTPPESEISAHALDRPDATVQSSVMPPPPPALMRMGSSGVIEEQVKSPRKEHAPTPPSDKESPKTSTSPSAKPPSVNVYERPSSPKAYQPFANSSNNNVAIPRAIHPIQPSLPDDSGADEGVKMITSTSTPSAVRNQLPHHATLMNSSSSSSTTSITINDATVLSDPSNSLASNVAQVTVVTSHPPVIIDNSIPLPPTAVGAVASSGTSSSASSTKSFGSSQQRRSRVISPPGTGAHDEVIIVSNELNKTHVNESSTDDDFQSLDSLENVSPRHHSIRTPSQSAGGRAIARKLDESEVLIVSSGFDDRREVLLVDEANTGSPERDVDAYGDGDLFNASGNNLLNNSSKLLLDTSHVSVVTVGEEEIKVKDSSQHHPQLINNPHTSPHHYHHDSTSDLSNVSCGPSESSDDVKVDIMVGAGGRQQLSQQQQGQQHLHQQQRSPSGSSISLPSQTSKGGVGGGSIINGNRYNGGTEFHESREDVSIIVNKRKIEKSRISPDSSVGSLEGGGSIRSASTPIHQNHHPHQQHGGAAGVMIAGNHHQRTGSIGTAPVTKHLHDRSDAESIATTTSHDSREHAAVELEEEVTLRRKPVASLELEDGKVPPSVGGTVSSGTSTLVSSAGGNSVATTTAGTPGVAGTAATATGGAAAAAGGNGTAGIKQKANRNFTKEELHLQNLKKKTRKRTRKFEIDGVQVTTTTSKVIYSDEDNNKLYDDHLFRKQELRELKMLQKQEKKQFYDLQGKEAIAKEQQEKKFEQERLQLERTFEADMDVLARQHRQTVEKFEQQQEAELRNTSKKIRAEQERDLKLFRDSLKQEIRLLKQEVDLLPKEKRKDEFRKRKAQMEFEHEEREKSFLSSLSENHELALRRISEIYREKLSATDKGYLQQKQTAMRTREAMLWELEEKHIHDKHQLAKRHVKDICFMQRHQMIIRHEKELDQIKRMITRKEEELLKRQTIERRALPKRIRAERKARDMMFRESLRISMTTDPEVERDKLKKFQEQEKKRYNQEQLRFETKHSKQLEELRATSEGSIRELEQLQNEKRKQLLEHETAKLRECDEALQKELREWKAQLMPRKQAIEKHLSRMVDEYEDRWGPVDRREFDGDFTVPPELRNRTNSLNTLSLRLLNITRSRTFLTLPTMANGGAVGGGYGGGGNGGNSNRNSIHSSVPDLSRSMPNTPNSGHKLSLASSYDSVLEENEGENQPPTMGASRSGGGRGNSYQHQSAIKYIHTNDPVVSGNVHVRRKSEDMLSGKSRSTRVPIKSFLYANTPSRHEYGVSTTGYYGGDYGGPRGTSTGPMAYYSDTKDRVVSIRVNNQAINRKPANMFEGMTNRSNIPQPHTSSGGTMPRRTSAGWGPSRLGENTFTTASDANINRLTTFSSARGGLPLPAANGSIDRNTTNPGLKLSPSTPVLLAPCKDDDTRLEETFAQQLEEMEQLYGNSLVPMPPQSPQAHDPHPHVHHHHLLQVGGSTRSSISSYSDGLGA</sequence>
<dbReference type="FunFam" id="3.30.200.20:FF:000353">
    <property type="entry name" value="Sterile20-like kinase, isoform B"/>
    <property type="match status" value="1"/>
</dbReference>
<feature type="region of interest" description="Disordered" evidence="9">
    <location>
        <begin position="970"/>
        <end position="1023"/>
    </location>
</feature>
<feature type="compositionally biased region" description="Polar residues" evidence="9">
    <location>
        <begin position="1881"/>
        <end position="1895"/>
    </location>
</feature>
<dbReference type="GO" id="GO:0005524">
    <property type="term" value="F:ATP binding"/>
    <property type="evidence" value="ECO:0007669"/>
    <property type="project" value="UniProtKB-UniRule"/>
</dbReference>
<dbReference type="STRING" id="112268.A0A182VTA2"/>
<dbReference type="InterPro" id="IPR008271">
    <property type="entry name" value="Ser/Thr_kinase_AS"/>
</dbReference>
<dbReference type="SUPFAM" id="SSF56112">
    <property type="entry name" value="Protein kinase-like (PK-like)"/>
    <property type="match status" value="1"/>
</dbReference>
<feature type="compositionally biased region" description="Low complexity" evidence="9">
    <location>
        <begin position="748"/>
        <end position="769"/>
    </location>
</feature>
<accession>A0A182VTA2</accession>
<feature type="region of interest" description="Disordered" evidence="9">
    <location>
        <begin position="1878"/>
        <end position="1903"/>
    </location>
</feature>
<dbReference type="InterPro" id="IPR011009">
    <property type="entry name" value="Kinase-like_dom_sf"/>
</dbReference>
<feature type="region of interest" description="Disordered" evidence="9">
    <location>
        <begin position="915"/>
        <end position="958"/>
    </location>
</feature>
<evidence type="ECO:0000256" key="4">
    <source>
        <dbReference type="ARBA" id="ARBA00022741"/>
    </source>
</evidence>
<evidence type="ECO:0000313" key="11">
    <source>
        <dbReference type="EnsemblMetazoa" id="AMIN001293-PA"/>
    </source>
</evidence>
<feature type="compositionally biased region" description="Low complexity" evidence="9">
    <location>
        <begin position="970"/>
        <end position="1002"/>
    </location>
</feature>
<dbReference type="PROSITE" id="PS00107">
    <property type="entry name" value="PROTEIN_KINASE_ATP"/>
    <property type="match status" value="1"/>
</dbReference>
<dbReference type="PANTHER" id="PTHR46538:SF3">
    <property type="entry name" value="PROTEIN KINASE DOMAIN-CONTAINING PROTEIN"/>
    <property type="match status" value="1"/>
</dbReference>
<feature type="compositionally biased region" description="Low complexity" evidence="9">
    <location>
        <begin position="382"/>
        <end position="399"/>
    </location>
</feature>
<feature type="compositionally biased region" description="Polar residues" evidence="9">
    <location>
        <begin position="922"/>
        <end position="932"/>
    </location>
</feature>
<feature type="compositionally biased region" description="Low complexity" evidence="9">
    <location>
        <begin position="2021"/>
        <end position="2035"/>
    </location>
</feature>
<feature type="compositionally biased region" description="Polar residues" evidence="9">
    <location>
        <begin position="943"/>
        <end position="954"/>
    </location>
</feature>
<dbReference type="SMART" id="SM00220">
    <property type="entry name" value="S_TKc"/>
    <property type="match status" value="1"/>
</dbReference>
<feature type="coiled-coil region" evidence="8">
    <location>
        <begin position="1293"/>
        <end position="1379"/>
    </location>
</feature>
<keyword evidence="3" id="KW-0808">Transferase</keyword>
<feature type="region of interest" description="Disordered" evidence="9">
    <location>
        <begin position="748"/>
        <end position="785"/>
    </location>
</feature>
<keyword evidence="1" id="KW-0723">Serine/threonine-protein kinase</keyword>
<evidence type="ECO:0000259" key="10">
    <source>
        <dbReference type="PROSITE" id="PS50011"/>
    </source>
</evidence>
<keyword evidence="6 7" id="KW-0067">ATP-binding</keyword>
<feature type="domain" description="Protein kinase" evidence="10">
    <location>
        <begin position="37"/>
        <end position="295"/>
    </location>
</feature>
<feature type="compositionally biased region" description="Basic and acidic residues" evidence="9">
    <location>
        <begin position="591"/>
        <end position="611"/>
    </location>
</feature>
<dbReference type="VEuPathDB" id="VectorBase:AMIN001293"/>
<feature type="region of interest" description="Disordered" evidence="9">
    <location>
        <begin position="320"/>
        <end position="638"/>
    </location>
</feature>
<feature type="compositionally biased region" description="Low complexity" evidence="9">
    <location>
        <begin position="1153"/>
        <end position="1174"/>
    </location>
</feature>
<evidence type="ECO:0000256" key="1">
    <source>
        <dbReference type="ARBA" id="ARBA00022527"/>
    </source>
</evidence>
<evidence type="ECO:0000256" key="8">
    <source>
        <dbReference type="SAM" id="Coils"/>
    </source>
</evidence>
<feature type="region of interest" description="Disordered" evidence="9">
    <location>
        <begin position="1703"/>
        <end position="1771"/>
    </location>
</feature>
<evidence type="ECO:0000256" key="7">
    <source>
        <dbReference type="PROSITE-ProRule" id="PRU10141"/>
    </source>
</evidence>